<dbReference type="PROSITE" id="PS51257">
    <property type="entry name" value="PROKAR_LIPOPROTEIN"/>
    <property type="match status" value="1"/>
</dbReference>
<dbReference type="EMBL" id="UGTJ01000001">
    <property type="protein sequence ID" value="SUB79545.1"/>
    <property type="molecule type" value="Genomic_DNA"/>
</dbReference>
<protein>
    <recommendedName>
        <fullName evidence="3">Lipoprotein</fullName>
    </recommendedName>
</protein>
<name>A0AAQ1UHJ0_9BACT</name>
<dbReference type="Proteomes" id="UP000255283">
    <property type="component" value="Unassembled WGS sequence"/>
</dbReference>
<sequence>MKQFYIPLVLILLTACHKKIYTHDISFKGDTVVYQGRPYTGDIWTDDNTSGFFKTENGQLQELTFFHRNGKMAIHMKVSPQGAPHTEIFDDHGDSLDLVSFQQHYMDIYLKMAMVQGELMQK</sequence>
<dbReference type="RefSeq" id="WP_007411935.1">
    <property type="nucleotide sequence ID" value="NZ_DBFWLE010000018.1"/>
</dbReference>
<evidence type="ECO:0000313" key="1">
    <source>
        <dbReference type="EMBL" id="SUB79545.1"/>
    </source>
</evidence>
<evidence type="ECO:0000313" key="2">
    <source>
        <dbReference type="Proteomes" id="UP000255283"/>
    </source>
</evidence>
<organism evidence="1 2">
    <name type="scientific">Segatella buccae</name>
    <dbReference type="NCBI Taxonomy" id="28126"/>
    <lineage>
        <taxon>Bacteria</taxon>
        <taxon>Pseudomonadati</taxon>
        <taxon>Bacteroidota</taxon>
        <taxon>Bacteroidia</taxon>
        <taxon>Bacteroidales</taxon>
        <taxon>Prevotellaceae</taxon>
        <taxon>Segatella</taxon>
    </lineage>
</organism>
<evidence type="ECO:0008006" key="3">
    <source>
        <dbReference type="Google" id="ProtNLM"/>
    </source>
</evidence>
<gene>
    <name evidence="1" type="ORF">NCTC13063_00812</name>
</gene>
<accession>A0AAQ1UHJ0</accession>
<dbReference type="AlphaFoldDB" id="A0AAQ1UHJ0"/>
<reference evidence="1 2" key="1">
    <citation type="submission" date="2018-06" db="EMBL/GenBank/DDBJ databases">
        <authorList>
            <consortium name="Pathogen Informatics"/>
            <person name="Doyle S."/>
        </authorList>
    </citation>
    <scope>NUCLEOTIDE SEQUENCE [LARGE SCALE GENOMIC DNA]</scope>
    <source>
        <strain evidence="1 2">NCTC13063</strain>
    </source>
</reference>
<proteinExistence type="predicted"/>
<comment type="caution">
    <text evidence="1">The sequence shown here is derived from an EMBL/GenBank/DDBJ whole genome shotgun (WGS) entry which is preliminary data.</text>
</comment>